<dbReference type="EMBL" id="VSDQ01000729">
    <property type="protein sequence ID" value="TYA70078.1"/>
    <property type="molecule type" value="Genomic_DNA"/>
</dbReference>
<evidence type="ECO:0000313" key="3">
    <source>
        <dbReference type="Proteomes" id="UP000323930"/>
    </source>
</evidence>
<keyword evidence="1" id="KW-0472">Membrane</keyword>
<keyword evidence="1" id="KW-1133">Transmembrane helix</keyword>
<reference evidence="2 3" key="1">
    <citation type="submission" date="2019-08" db="EMBL/GenBank/DDBJ databases">
        <title>Seonamhaeicola sediminis sp. nov., isolated from marine sediment.</title>
        <authorList>
            <person name="Cao W.R."/>
        </authorList>
    </citation>
    <scope>NUCLEOTIDE SEQUENCE [LARGE SCALE GENOMIC DNA]</scope>
    <source>
        <strain evidence="2 3">B011</strain>
    </source>
</reference>
<sequence>MRKTSKSALTQQSVSELSFYKRFKYKIEDFIKPTLDPKISFFSRLEKQIVFFVILFFVVAISIFMVLEFGHYQFP</sequence>
<keyword evidence="1" id="KW-0812">Transmembrane</keyword>
<evidence type="ECO:0000256" key="1">
    <source>
        <dbReference type="SAM" id="Phobius"/>
    </source>
</evidence>
<feature type="transmembrane region" description="Helical" evidence="1">
    <location>
        <begin position="49"/>
        <end position="67"/>
    </location>
</feature>
<dbReference type="AlphaFoldDB" id="A0A5D0HFH7"/>
<organism evidence="2 3">
    <name type="scientific">Seonamhaeicola marinus</name>
    <dbReference type="NCBI Taxonomy" id="1912246"/>
    <lineage>
        <taxon>Bacteria</taxon>
        <taxon>Pseudomonadati</taxon>
        <taxon>Bacteroidota</taxon>
        <taxon>Flavobacteriia</taxon>
        <taxon>Flavobacteriales</taxon>
        <taxon>Flavobacteriaceae</taxon>
    </lineage>
</organism>
<protein>
    <submittedName>
        <fullName evidence="2">Uncharacterized protein</fullName>
    </submittedName>
</protein>
<keyword evidence="3" id="KW-1185">Reference proteome</keyword>
<accession>A0A5D0HFH7</accession>
<name>A0A5D0HFH7_9FLAO</name>
<gene>
    <name evidence="2" type="ORF">FUA24_22605</name>
</gene>
<comment type="caution">
    <text evidence="2">The sequence shown here is derived from an EMBL/GenBank/DDBJ whole genome shotgun (WGS) entry which is preliminary data.</text>
</comment>
<evidence type="ECO:0000313" key="2">
    <source>
        <dbReference type="EMBL" id="TYA70078.1"/>
    </source>
</evidence>
<dbReference type="Proteomes" id="UP000323930">
    <property type="component" value="Unassembled WGS sequence"/>
</dbReference>
<dbReference type="RefSeq" id="WP_148545451.1">
    <property type="nucleotide sequence ID" value="NZ_VSDQ01000729.1"/>
</dbReference>
<proteinExistence type="predicted"/>